<gene>
    <name evidence="3" type="ORF">GCM10010170_002040</name>
</gene>
<evidence type="ECO:0000256" key="1">
    <source>
        <dbReference type="PROSITE-ProRule" id="PRU01251"/>
    </source>
</evidence>
<dbReference type="InterPro" id="IPR004176">
    <property type="entry name" value="Clp_R_N"/>
</dbReference>
<dbReference type="InterPro" id="IPR036628">
    <property type="entry name" value="Clp_N_dom_sf"/>
</dbReference>
<dbReference type="InterPro" id="IPR044217">
    <property type="entry name" value="CLPT1/2"/>
</dbReference>
<dbReference type="SUPFAM" id="SSF81923">
    <property type="entry name" value="Double Clp-N motif"/>
    <property type="match status" value="1"/>
</dbReference>
<proteinExistence type="predicted"/>
<sequence length="183" mass="19717">MFERFTDRARTVVRVAKDEADSLNHRTIGTEHLALALLQDEGGIGGTVLHACGIEYDAVRAAVAAGDDAAALRTIGIDLDAVRASVDQTFGPGALDRAEPAERGGFLFRRTKMPTRFNNSAKKSLELSLRIALSMKHNYIGTEHLLLGVLKEDRGNGGGLLRELGMTYDRTADLVLTALKNAA</sequence>
<keyword evidence="4" id="KW-1185">Reference proteome</keyword>
<protein>
    <recommendedName>
        <fullName evidence="2">Clp R domain-containing protein</fullName>
    </recommendedName>
</protein>
<reference evidence="3 4" key="1">
    <citation type="journal article" date="2019" name="Int. J. Syst. Evol. Microbiol.">
        <title>The Global Catalogue of Microorganisms (GCM) 10K type strain sequencing project: providing services to taxonomists for standard genome sequencing and annotation.</title>
        <authorList>
            <consortium name="The Broad Institute Genomics Platform"/>
            <consortium name="The Broad Institute Genome Sequencing Center for Infectious Disease"/>
            <person name="Wu L."/>
            <person name="Ma J."/>
        </authorList>
    </citation>
    <scope>NUCLEOTIDE SEQUENCE [LARGE SCALE GENOMIC DNA]</scope>
    <source>
        <strain evidence="3 4">JCM 3272</strain>
    </source>
</reference>
<evidence type="ECO:0000259" key="2">
    <source>
        <dbReference type="PROSITE" id="PS51903"/>
    </source>
</evidence>
<dbReference type="EMBL" id="BAAARV010000004">
    <property type="protein sequence ID" value="GAA2326858.1"/>
    <property type="molecule type" value="Genomic_DNA"/>
</dbReference>
<comment type="caution">
    <text evidence="3">The sequence shown here is derived from an EMBL/GenBank/DDBJ whole genome shotgun (WGS) entry which is preliminary data.</text>
</comment>
<dbReference type="Proteomes" id="UP001501444">
    <property type="component" value="Unassembled WGS sequence"/>
</dbReference>
<name>A0ABN3FC64_9ACTN</name>
<dbReference type="Pfam" id="PF02861">
    <property type="entry name" value="Clp_N"/>
    <property type="match status" value="2"/>
</dbReference>
<dbReference type="PROSITE" id="PS51903">
    <property type="entry name" value="CLP_R"/>
    <property type="match status" value="1"/>
</dbReference>
<accession>A0ABN3FC64</accession>
<feature type="domain" description="Clp R" evidence="2">
    <location>
        <begin position="2"/>
        <end position="181"/>
    </location>
</feature>
<dbReference type="Gene3D" id="1.10.1780.10">
    <property type="entry name" value="Clp, N-terminal domain"/>
    <property type="match status" value="2"/>
</dbReference>
<dbReference type="RefSeq" id="WP_344610251.1">
    <property type="nucleotide sequence ID" value="NZ_BAAARV010000004.1"/>
</dbReference>
<keyword evidence="1" id="KW-0677">Repeat</keyword>
<evidence type="ECO:0000313" key="3">
    <source>
        <dbReference type="EMBL" id="GAA2326858.1"/>
    </source>
</evidence>
<dbReference type="PANTHER" id="PTHR47016:SF5">
    <property type="entry name" value="CLP DOMAIN SUPERFAMILY PROTEIN"/>
    <property type="match status" value="1"/>
</dbReference>
<dbReference type="PANTHER" id="PTHR47016">
    <property type="entry name" value="ATP-DEPENDENT CLP PROTEASE ATP-BINDING SUBUNIT CLPT1, CHLOROPLASTIC"/>
    <property type="match status" value="1"/>
</dbReference>
<evidence type="ECO:0000313" key="4">
    <source>
        <dbReference type="Proteomes" id="UP001501444"/>
    </source>
</evidence>
<organism evidence="3 4">
    <name type="scientific">Dactylosporangium salmoneum</name>
    <dbReference type="NCBI Taxonomy" id="53361"/>
    <lineage>
        <taxon>Bacteria</taxon>
        <taxon>Bacillati</taxon>
        <taxon>Actinomycetota</taxon>
        <taxon>Actinomycetes</taxon>
        <taxon>Micromonosporales</taxon>
        <taxon>Micromonosporaceae</taxon>
        <taxon>Dactylosporangium</taxon>
    </lineage>
</organism>